<evidence type="ECO:0000256" key="6">
    <source>
        <dbReference type="ARBA" id="ARBA00023235"/>
    </source>
</evidence>
<protein>
    <recommendedName>
        <fullName evidence="7 8">Triosephosphate isomerase</fullName>
        <shortName evidence="7">TIM</shortName>
        <shortName evidence="7">TPI</shortName>
        <ecNumber evidence="7 8">5.3.1.1</ecNumber>
    </recommendedName>
    <alternativeName>
        <fullName evidence="7">Triose-phosphate isomerase</fullName>
    </alternativeName>
</protein>
<proteinExistence type="inferred from homology"/>
<comment type="subunit">
    <text evidence="7 8">Homodimer.</text>
</comment>
<dbReference type="UniPathway" id="UPA00109">
    <property type="reaction ID" value="UER00189"/>
</dbReference>
<comment type="pathway">
    <text evidence="7 8">Carbohydrate biosynthesis; gluconeogenesis.</text>
</comment>
<evidence type="ECO:0000256" key="1">
    <source>
        <dbReference type="ARBA" id="ARBA00004680"/>
    </source>
</evidence>
<dbReference type="FunFam" id="3.20.20.70:FF:000016">
    <property type="entry name" value="Triosephosphate isomerase"/>
    <property type="match status" value="1"/>
</dbReference>
<comment type="subcellular location">
    <subcellularLocation>
        <location evidence="7 8">Cytoplasm</location>
    </subcellularLocation>
</comment>
<dbReference type="KEGG" id="csee:C10C_1036"/>
<keyword evidence="5 7" id="KW-0324">Glycolysis</keyword>
<feature type="active site" description="Electrophile" evidence="7">
    <location>
        <position position="99"/>
    </location>
</feature>
<feature type="binding site" evidence="7">
    <location>
        <position position="175"/>
    </location>
    <ligand>
        <name>substrate</name>
    </ligand>
</feature>
<dbReference type="PANTHER" id="PTHR21139:SF42">
    <property type="entry name" value="TRIOSEPHOSPHATE ISOMERASE"/>
    <property type="match status" value="1"/>
</dbReference>
<dbReference type="UniPathway" id="UPA00138"/>
<evidence type="ECO:0000256" key="7">
    <source>
        <dbReference type="HAMAP-Rule" id="MF_00147"/>
    </source>
</evidence>
<feature type="binding site" evidence="7">
    <location>
        <begin position="236"/>
        <end position="237"/>
    </location>
    <ligand>
        <name>substrate</name>
    </ligand>
</feature>
<dbReference type="HAMAP" id="MF_00147_B">
    <property type="entry name" value="TIM_B"/>
    <property type="match status" value="1"/>
</dbReference>
<dbReference type="Gene3D" id="3.20.20.70">
    <property type="entry name" value="Aldolase class I"/>
    <property type="match status" value="1"/>
</dbReference>
<dbReference type="EC" id="5.3.1.1" evidence="7 8"/>
<feature type="binding site" evidence="7">
    <location>
        <begin position="10"/>
        <end position="12"/>
    </location>
    <ligand>
        <name>substrate</name>
    </ligand>
</feature>
<name>A0A2R8FD29_9CHLA</name>
<evidence type="ECO:0000313" key="10">
    <source>
        <dbReference type="Proteomes" id="UP000244926"/>
    </source>
</evidence>
<evidence type="ECO:0000256" key="8">
    <source>
        <dbReference type="RuleBase" id="RU363013"/>
    </source>
</evidence>
<dbReference type="InterPro" id="IPR013785">
    <property type="entry name" value="Aldolase_TIM"/>
</dbReference>
<keyword evidence="10" id="KW-1185">Reference proteome</keyword>
<dbReference type="InterPro" id="IPR020861">
    <property type="entry name" value="Triosephosphate_isomerase_AS"/>
</dbReference>
<dbReference type="InterPro" id="IPR000652">
    <property type="entry name" value="Triosephosphate_isomerase"/>
</dbReference>
<dbReference type="InterPro" id="IPR022896">
    <property type="entry name" value="TrioseP_Isoase_bac/euk"/>
</dbReference>
<dbReference type="GO" id="GO:0019563">
    <property type="term" value="P:glycerol catabolic process"/>
    <property type="evidence" value="ECO:0007669"/>
    <property type="project" value="TreeGrafter"/>
</dbReference>
<dbReference type="PROSITE" id="PS00171">
    <property type="entry name" value="TIM_1"/>
    <property type="match status" value="1"/>
</dbReference>
<dbReference type="PROSITE" id="PS51440">
    <property type="entry name" value="TIM_2"/>
    <property type="match status" value="1"/>
</dbReference>
<comment type="function">
    <text evidence="7">Involved in the gluconeogenesis. Catalyzes stereospecifically the conversion of dihydroxyacetone phosphate (DHAP) to D-glyceraldehyde-3-phosphate (G3P).</text>
</comment>
<accession>A0A2R8FD29</accession>
<dbReference type="SUPFAM" id="SSF51351">
    <property type="entry name" value="Triosephosphate isomerase (TIM)"/>
    <property type="match status" value="1"/>
</dbReference>
<feature type="binding site" evidence="7">
    <location>
        <position position="215"/>
    </location>
    <ligand>
        <name>substrate</name>
    </ligand>
</feature>
<dbReference type="GO" id="GO:0006094">
    <property type="term" value="P:gluconeogenesis"/>
    <property type="evidence" value="ECO:0007669"/>
    <property type="project" value="UniProtKB-UniRule"/>
</dbReference>
<evidence type="ECO:0000256" key="5">
    <source>
        <dbReference type="ARBA" id="ARBA00023152"/>
    </source>
</evidence>
<dbReference type="RefSeq" id="WP_108897094.1">
    <property type="nucleotide sequence ID" value="NZ_LT993738.1"/>
</dbReference>
<gene>
    <name evidence="9" type="primary">pgk</name>
    <name evidence="9" type="synonym">tpi</name>
    <name evidence="7" type="synonym">tpiA</name>
    <name evidence="9" type="ORF">C10C_1036</name>
</gene>
<organism evidence="9 10">
    <name type="scientific">Chlamydia serpentis</name>
    <dbReference type="NCBI Taxonomy" id="1967782"/>
    <lineage>
        <taxon>Bacteria</taxon>
        <taxon>Pseudomonadati</taxon>
        <taxon>Chlamydiota</taxon>
        <taxon>Chlamydiia</taxon>
        <taxon>Chlamydiales</taxon>
        <taxon>Chlamydiaceae</taxon>
        <taxon>Chlamydia/Chlamydophila group</taxon>
        <taxon>Chlamydia</taxon>
    </lineage>
</organism>
<dbReference type="Proteomes" id="UP000244926">
    <property type="component" value="Chromosome I"/>
</dbReference>
<dbReference type="NCBIfam" id="TIGR00419">
    <property type="entry name" value="tim"/>
    <property type="match status" value="1"/>
</dbReference>
<dbReference type="GO" id="GO:0004807">
    <property type="term" value="F:triose-phosphate isomerase activity"/>
    <property type="evidence" value="ECO:0007669"/>
    <property type="project" value="UniProtKB-UniRule"/>
</dbReference>
<reference evidence="10" key="1">
    <citation type="submission" date="2017-11" db="EMBL/GenBank/DDBJ databases">
        <authorList>
            <person name="Seth-Smith MB H."/>
        </authorList>
    </citation>
    <scope>NUCLEOTIDE SEQUENCE [LARGE SCALE GENOMIC DNA]</scope>
</reference>
<dbReference type="EMBL" id="LT993738">
    <property type="protein sequence ID" value="SPN74167.1"/>
    <property type="molecule type" value="Genomic_DNA"/>
</dbReference>
<comment type="pathway">
    <text evidence="1 7 8">Carbohydrate degradation; glycolysis; D-glyceraldehyde 3-phosphate from glycerone phosphate: step 1/1.</text>
</comment>
<dbReference type="OrthoDB" id="9809429at2"/>
<sequence length="254" mass="27471">MTRKRYALGNWKMHKTIQDTEAYVQTLAALLEGEPLGCTIGIAPPFTSLYSCDKVINATGASVWLGAQNVYPETAGAFTGEISLLMLGEVGVKFVLVGHSERRHIFGESDSFIASKVKAVAQAGLVPVLCIGESLTVREQGKTCELIETQLLSGLKEIPNNVDFLIAYEPIWAIGTGQVAKASDVQRIHLFCREVLAKRFSKIVAETVPILYGGSVKADNAQDLGQCDDVDGLLVGGASLEAQNFFDVARNFCW</sequence>
<dbReference type="GO" id="GO:0046166">
    <property type="term" value="P:glyceraldehyde-3-phosphate biosynthetic process"/>
    <property type="evidence" value="ECO:0007669"/>
    <property type="project" value="TreeGrafter"/>
</dbReference>
<dbReference type="PANTHER" id="PTHR21139">
    <property type="entry name" value="TRIOSEPHOSPHATE ISOMERASE"/>
    <property type="match status" value="1"/>
</dbReference>
<evidence type="ECO:0000256" key="2">
    <source>
        <dbReference type="ARBA" id="ARBA00007422"/>
    </source>
</evidence>
<keyword evidence="4 7" id="KW-0963">Cytoplasm</keyword>
<comment type="similarity">
    <text evidence="2 7 8">Belongs to the triosephosphate isomerase family.</text>
</comment>
<dbReference type="CDD" id="cd00311">
    <property type="entry name" value="TIM"/>
    <property type="match status" value="1"/>
</dbReference>
<evidence type="ECO:0000256" key="4">
    <source>
        <dbReference type="ARBA" id="ARBA00022490"/>
    </source>
</evidence>
<comment type="catalytic activity">
    <reaction evidence="7 8">
        <text>D-glyceraldehyde 3-phosphate = dihydroxyacetone phosphate</text>
        <dbReference type="Rhea" id="RHEA:18585"/>
        <dbReference type="ChEBI" id="CHEBI:57642"/>
        <dbReference type="ChEBI" id="CHEBI:59776"/>
        <dbReference type="EC" id="5.3.1.1"/>
    </reaction>
</comment>
<dbReference type="GO" id="GO:0005829">
    <property type="term" value="C:cytosol"/>
    <property type="evidence" value="ECO:0007669"/>
    <property type="project" value="TreeGrafter"/>
</dbReference>
<keyword evidence="3 7" id="KW-0312">Gluconeogenesis</keyword>
<feature type="active site" description="Proton acceptor" evidence="7">
    <location>
        <position position="169"/>
    </location>
</feature>
<evidence type="ECO:0000256" key="3">
    <source>
        <dbReference type="ARBA" id="ARBA00022432"/>
    </source>
</evidence>
<keyword evidence="6 7" id="KW-0413">Isomerase</keyword>
<evidence type="ECO:0000313" key="9">
    <source>
        <dbReference type="EMBL" id="SPN74167.1"/>
    </source>
</evidence>
<dbReference type="AlphaFoldDB" id="A0A2R8FD29"/>
<dbReference type="InterPro" id="IPR035990">
    <property type="entry name" value="TIM_sf"/>
</dbReference>
<dbReference type="Pfam" id="PF00121">
    <property type="entry name" value="TIM"/>
    <property type="match status" value="1"/>
</dbReference>
<dbReference type="GO" id="GO:0006096">
    <property type="term" value="P:glycolytic process"/>
    <property type="evidence" value="ECO:0007669"/>
    <property type="project" value="UniProtKB-UniRule"/>
</dbReference>